<dbReference type="InterPro" id="IPR050334">
    <property type="entry name" value="Molybdenum_import_ModC"/>
</dbReference>
<dbReference type="NCBIfam" id="TIGR02142">
    <property type="entry name" value="modC_ABC"/>
    <property type="match status" value="1"/>
</dbReference>
<dbReference type="Pfam" id="PF03459">
    <property type="entry name" value="TOBE"/>
    <property type="match status" value="1"/>
</dbReference>
<dbReference type="SUPFAM" id="SSF50331">
    <property type="entry name" value="MOP-like"/>
    <property type="match status" value="1"/>
</dbReference>
<dbReference type="Gene3D" id="3.40.50.300">
    <property type="entry name" value="P-loop containing nucleotide triphosphate hydrolases"/>
    <property type="match status" value="1"/>
</dbReference>
<sequence length="297" mass="31785">MFQEASLFPHLSVQDNLRYGLKRAPRLRTSGPTIAFDDVVELLGIGRLFDRPPSLLSGGERQRVAIGRALLSQPRLLLMDEPLSALDRASKDDILPYLERLHDALALPVLYVSHDLAEVERLADTLVLMAEGQVQTVGPLATVLADPRLPLAGQPQAAVVLEGNIEAYDSTYDLSSVAVDDITLLVPGALGAPGEKRRVRVLATDVSLAHEPPSRTSILNSFPARVISHEPGQDHGVTVLLGLGEDGTGARILARISRKSWDLLALAPGDRVVASLKSVALTHGRAGLTLTRSPSPA</sequence>
<dbReference type="EC" id="3.6.3.29" evidence="11"/>
<dbReference type="eggNOG" id="COG4148">
    <property type="taxonomic scope" value="Bacteria"/>
</dbReference>
<proteinExistence type="predicted"/>
<evidence type="ECO:0000256" key="6">
    <source>
        <dbReference type="ARBA" id="ARBA00022967"/>
    </source>
</evidence>
<keyword evidence="7" id="KW-0472">Membrane</keyword>
<dbReference type="Proteomes" id="UP000033220">
    <property type="component" value="Chromosome DSM 122"/>
</dbReference>
<dbReference type="PROSITE" id="PS00211">
    <property type="entry name" value="ABC_TRANSPORTER_1"/>
    <property type="match status" value="1"/>
</dbReference>
<dbReference type="InterPro" id="IPR005116">
    <property type="entry name" value="Transp-assoc_OB_typ1"/>
</dbReference>
<evidence type="ECO:0000256" key="8">
    <source>
        <dbReference type="PROSITE-ProRule" id="PRU01213"/>
    </source>
</evidence>
<dbReference type="Pfam" id="PF00005">
    <property type="entry name" value="ABC_tran"/>
    <property type="match status" value="1"/>
</dbReference>
<gene>
    <name evidence="11" type="primary">modC</name>
    <name evidence="11" type="ORF">RSPPHO_02130</name>
</gene>
<dbReference type="PANTHER" id="PTHR43514:SF10">
    <property type="entry name" value="MOLYBDENUM IMPORT ATP-BINDING PROTEIN MODC 2"/>
    <property type="match status" value="1"/>
</dbReference>
<dbReference type="Gene3D" id="2.40.50.100">
    <property type="match status" value="1"/>
</dbReference>
<dbReference type="PROSITE" id="PS50893">
    <property type="entry name" value="ABC_TRANSPORTER_2"/>
    <property type="match status" value="1"/>
</dbReference>
<feature type="domain" description="Mop" evidence="10">
    <location>
        <begin position="215"/>
        <end position="285"/>
    </location>
</feature>
<evidence type="ECO:0000259" key="9">
    <source>
        <dbReference type="PROSITE" id="PS50893"/>
    </source>
</evidence>
<dbReference type="GO" id="GO:0015098">
    <property type="term" value="F:molybdate ion transmembrane transporter activity"/>
    <property type="evidence" value="ECO:0007669"/>
    <property type="project" value="InterPro"/>
</dbReference>
<evidence type="ECO:0000256" key="4">
    <source>
        <dbReference type="ARBA" id="ARBA00022741"/>
    </source>
</evidence>
<dbReference type="InterPro" id="IPR003439">
    <property type="entry name" value="ABC_transporter-like_ATP-bd"/>
</dbReference>
<evidence type="ECO:0000256" key="7">
    <source>
        <dbReference type="ARBA" id="ARBA00023136"/>
    </source>
</evidence>
<dbReference type="AlphaFoldDB" id="H6SL91"/>
<name>H6SL91_PARPM</name>
<organism evidence="11 12">
    <name type="scientific">Pararhodospirillum photometricum DSM 122</name>
    <dbReference type="NCBI Taxonomy" id="1150469"/>
    <lineage>
        <taxon>Bacteria</taxon>
        <taxon>Pseudomonadati</taxon>
        <taxon>Pseudomonadota</taxon>
        <taxon>Alphaproteobacteria</taxon>
        <taxon>Rhodospirillales</taxon>
        <taxon>Rhodospirillaceae</taxon>
        <taxon>Pararhodospirillum</taxon>
    </lineage>
</organism>
<dbReference type="PANTHER" id="PTHR43514">
    <property type="entry name" value="ABC TRANSPORTER I FAMILY MEMBER 10"/>
    <property type="match status" value="1"/>
</dbReference>
<evidence type="ECO:0000313" key="11">
    <source>
        <dbReference type="EMBL" id="CCG08756.1"/>
    </source>
</evidence>
<reference evidence="11 12" key="1">
    <citation type="submission" date="2012-02" db="EMBL/GenBank/DDBJ databases">
        <title>Shotgun genome sequence of Phaeospirillum photometricum DSM 122.</title>
        <authorList>
            <person name="Duquesne K."/>
            <person name="Sturgis J."/>
        </authorList>
    </citation>
    <scope>NUCLEOTIDE SEQUENCE [LARGE SCALE GENOMIC DNA]</scope>
    <source>
        <strain evidence="12">DSM122</strain>
    </source>
</reference>
<dbReference type="InterPro" id="IPR011868">
    <property type="entry name" value="ModC_ABC_ATP-bd"/>
</dbReference>
<evidence type="ECO:0000256" key="1">
    <source>
        <dbReference type="ARBA" id="ARBA00022475"/>
    </source>
</evidence>
<protein>
    <submittedName>
        <fullName evidence="11">Molybdenum import ATP-binding protein modC</fullName>
        <ecNumber evidence="11">3.6.3.29</ecNumber>
    </submittedName>
</protein>
<keyword evidence="12" id="KW-1185">Reference proteome</keyword>
<dbReference type="STRING" id="1150469.RSPPHO_02130"/>
<evidence type="ECO:0000256" key="2">
    <source>
        <dbReference type="ARBA" id="ARBA00022505"/>
    </source>
</evidence>
<accession>H6SL91</accession>
<feature type="domain" description="ABC transporter" evidence="9">
    <location>
        <begin position="2"/>
        <end position="156"/>
    </location>
</feature>
<evidence type="ECO:0000313" key="12">
    <source>
        <dbReference type="Proteomes" id="UP000033220"/>
    </source>
</evidence>
<keyword evidence="11" id="KW-0378">Hydrolase</keyword>
<dbReference type="SUPFAM" id="SSF52540">
    <property type="entry name" value="P-loop containing nucleoside triphosphate hydrolases"/>
    <property type="match status" value="1"/>
</dbReference>
<evidence type="ECO:0000256" key="3">
    <source>
        <dbReference type="ARBA" id="ARBA00022519"/>
    </source>
</evidence>
<dbReference type="HOGENOM" id="CLU_000604_1_1_5"/>
<keyword evidence="4" id="KW-0547">Nucleotide-binding</keyword>
<dbReference type="InterPro" id="IPR004606">
    <property type="entry name" value="Mop_domain"/>
</dbReference>
<dbReference type="InterPro" id="IPR027417">
    <property type="entry name" value="P-loop_NTPase"/>
</dbReference>
<dbReference type="EMBL" id="HE663493">
    <property type="protein sequence ID" value="CCG08756.1"/>
    <property type="molecule type" value="Genomic_DNA"/>
</dbReference>
<dbReference type="GO" id="GO:0016020">
    <property type="term" value="C:membrane"/>
    <property type="evidence" value="ECO:0007669"/>
    <property type="project" value="InterPro"/>
</dbReference>
<dbReference type="GO" id="GO:0140359">
    <property type="term" value="F:ABC-type transporter activity"/>
    <property type="evidence" value="ECO:0007669"/>
    <property type="project" value="InterPro"/>
</dbReference>
<evidence type="ECO:0000256" key="5">
    <source>
        <dbReference type="ARBA" id="ARBA00022840"/>
    </source>
</evidence>
<keyword evidence="1" id="KW-1003">Cell membrane</keyword>
<dbReference type="GO" id="GO:0005524">
    <property type="term" value="F:ATP binding"/>
    <property type="evidence" value="ECO:0007669"/>
    <property type="project" value="UniProtKB-KW"/>
</dbReference>
<dbReference type="PATRIC" id="fig|1150469.3.peg.2398"/>
<dbReference type="InterPro" id="IPR008995">
    <property type="entry name" value="Mo/tungstate-bd_C_term_dom"/>
</dbReference>
<keyword evidence="6" id="KW-1278">Translocase</keyword>
<keyword evidence="3" id="KW-0997">Cell inner membrane</keyword>
<evidence type="ECO:0000259" key="10">
    <source>
        <dbReference type="PROSITE" id="PS51866"/>
    </source>
</evidence>
<dbReference type="GO" id="GO:0016887">
    <property type="term" value="F:ATP hydrolysis activity"/>
    <property type="evidence" value="ECO:0007669"/>
    <property type="project" value="InterPro"/>
</dbReference>
<dbReference type="KEGG" id="rpm:RSPPHO_02130"/>
<dbReference type="InterPro" id="IPR017871">
    <property type="entry name" value="ABC_transporter-like_CS"/>
</dbReference>
<keyword evidence="2 8" id="KW-0500">Molybdenum</keyword>
<keyword evidence="5 11" id="KW-0067">ATP-binding</keyword>
<dbReference type="PROSITE" id="PS51866">
    <property type="entry name" value="MOP"/>
    <property type="match status" value="1"/>
</dbReference>